<dbReference type="InterPro" id="IPR001732">
    <property type="entry name" value="UDP-Glc/GDP-Man_DH_N"/>
</dbReference>
<dbReference type="InterPro" id="IPR036291">
    <property type="entry name" value="NAD(P)-bd_dom_sf"/>
</dbReference>
<dbReference type="Pfam" id="PF03720">
    <property type="entry name" value="UDPG_MGDP_dh_C"/>
    <property type="match status" value="1"/>
</dbReference>
<dbReference type="InterPro" id="IPR028359">
    <property type="entry name" value="UDP_ManNAc/GlcNAc_DH"/>
</dbReference>
<evidence type="ECO:0000256" key="1">
    <source>
        <dbReference type="ARBA" id="ARBA00023002"/>
    </source>
</evidence>
<dbReference type="PANTHER" id="PTHR43491:SF1">
    <property type="entry name" value="UDP-N-ACETYL-D-MANNOSAMINE DEHYDROGENASE"/>
    <property type="match status" value="1"/>
</dbReference>
<evidence type="ECO:0000313" key="6">
    <source>
        <dbReference type="Proteomes" id="UP001371218"/>
    </source>
</evidence>
<dbReference type="PIRSF" id="PIRSF500136">
    <property type="entry name" value="UDP_ManNAc_DH"/>
    <property type="match status" value="1"/>
</dbReference>
<dbReference type="SUPFAM" id="SSF48179">
    <property type="entry name" value="6-phosphogluconate dehydrogenase C-terminal domain-like"/>
    <property type="match status" value="1"/>
</dbReference>
<proteinExistence type="inferred from homology"/>
<reference evidence="5 6" key="1">
    <citation type="submission" date="2024-04" db="EMBL/GenBank/DDBJ databases">
        <title>Novel species of the genus Ideonella isolated from streams.</title>
        <authorList>
            <person name="Lu H."/>
        </authorList>
    </citation>
    <scope>NUCLEOTIDE SEQUENCE [LARGE SCALE GENOMIC DNA]</scope>
    <source>
        <strain evidence="5 6">DXS29W</strain>
    </source>
</reference>
<dbReference type="NCBIfam" id="TIGR03026">
    <property type="entry name" value="NDP-sugDHase"/>
    <property type="match status" value="1"/>
</dbReference>
<gene>
    <name evidence="5" type="primary">wecC</name>
    <name evidence="5" type="ORF">AACH06_13565</name>
</gene>
<dbReference type="SUPFAM" id="SSF52413">
    <property type="entry name" value="UDP-glucose/GDP-mannose dehydrogenase C-terminal domain"/>
    <property type="match status" value="1"/>
</dbReference>
<dbReference type="InterPro" id="IPR017476">
    <property type="entry name" value="UDP-Glc/GDP-Man"/>
</dbReference>
<name>A0ABU9BT83_9BURK</name>
<accession>A0ABU9BT83</accession>
<dbReference type="NCBIfam" id="NF008286">
    <property type="entry name" value="PRK11064.1"/>
    <property type="match status" value="1"/>
</dbReference>
<dbReference type="GO" id="GO:0089714">
    <property type="term" value="F:UDP-N-acetyl-D-mannosamine dehydrogenase activity"/>
    <property type="evidence" value="ECO:0007669"/>
    <property type="project" value="UniProtKB-EC"/>
</dbReference>
<evidence type="ECO:0000259" key="4">
    <source>
        <dbReference type="SMART" id="SM00984"/>
    </source>
</evidence>
<evidence type="ECO:0000313" key="5">
    <source>
        <dbReference type="EMBL" id="MEK8031850.1"/>
    </source>
</evidence>
<comment type="similarity">
    <text evidence="3">Belongs to the UDP-glucose/GDP-mannose dehydrogenase family.</text>
</comment>
<evidence type="ECO:0000256" key="3">
    <source>
        <dbReference type="PIRNR" id="PIRNR000124"/>
    </source>
</evidence>
<sequence length="424" mass="46160">MTMTQQKFASISMIGLGYIGLPTAAMFAARRVKVVGVDINEQAVETINRGQIHIVEPELDMIVHSAVTQGFLRATIRPEAADAFLIAVPTPFKGEHEPDVSFVKSAAESIAPVLRPGNLVVLESTSPVGTTEQMVDWLAQARPDLRFPQQGRTEFDVNVAYCPERVLPGQVVRELVSNDRIIGGLTSQCSARAVELYSTFVEGQLLVTNARTAEMCKLTENSFRDVNIAFANELSLICDRIGIDVWELIRLANRHPRVNILQPGAGVGGHCIAVDPWFIVDKTPDLARLIRSAREVNDSKPGWISQRVRAAIAAKSARCGGEDKVTVAVLGLAFKPNIDDLRESPALHIAEDLLRSTDARFLFVEPNVQRLPRTLGAAESTPLEIALSQADVVAVLVAHKEFSSLQTKLAPEQAVVDAVGILRV</sequence>
<dbReference type="Pfam" id="PF03721">
    <property type="entry name" value="UDPG_MGDP_dh_N"/>
    <property type="match status" value="1"/>
</dbReference>
<dbReference type="SMART" id="SM00984">
    <property type="entry name" value="UDPG_MGDP_dh_C"/>
    <property type="match status" value="1"/>
</dbReference>
<dbReference type="EC" id="1.1.1.336" evidence="5"/>
<dbReference type="Gene3D" id="3.40.50.720">
    <property type="entry name" value="NAD(P)-binding Rossmann-like Domain"/>
    <property type="match status" value="2"/>
</dbReference>
<dbReference type="PIRSF" id="PIRSF000124">
    <property type="entry name" value="UDPglc_GDPman_dh"/>
    <property type="match status" value="1"/>
</dbReference>
<dbReference type="RefSeq" id="WP_341426249.1">
    <property type="nucleotide sequence ID" value="NZ_JBBUTG010000007.1"/>
</dbReference>
<dbReference type="InterPro" id="IPR036220">
    <property type="entry name" value="UDP-Glc/GDP-Man_DH_C_sf"/>
</dbReference>
<feature type="domain" description="UDP-glucose/GDP-mannose dehydrogenase C-terminal" evidence="4">
    <location>
        <begin position="328"/>
        <end position="424"/>
    </location>
</feature>
<keyword evidence="1 5" id="KW-0560">Oxidoreductase</keyword>
<dbReference type="InterPro" id="IPR008927">
    <property type="entry name" value="6-PGluconate_DH-like_C_sf"/>
</dbReference>
<evidence type="ECO:0000256" key="2">
    <source>
        <dbReference type="ARBA" id="ARBA00023027"/>
    </source>
</evidence>
<organism evidence="5 6">
    <name type="scientific">Ideonella lacteola</name>
    <dbReference type="NCBI Taxonomy" id="2984193"/>
    <lineage>
        <taxon>Bacteria</taxon>
        <taxon>Pseudomonadati</taxon>
        <taxon>Pseudomonadota</taxon>
        <taxon>Betaproteobacteria</taxon>
        <taxon>Burkholderiales</taxon>
        <taxon>Sphaerotilaceae</taxon>
        <taxon>Ideonella</taxon>
    </lineage>
</organism>
<keyword evidence="2" id="KW-0520">NAD</keyword>
<dbReference type="EMBL" id="JBBUTG010000007">
    <property type="protein sequence ID" value="MEK8031850.1"/>
    <property type="molecule type" value="Genomic_DNA"/>
</dbReference>
<dbReference type="Pfam" id="PF00984">
    <property type="entry name" value="UDPG_MGDP_dh"/>
    <property type="match status" value="1"/>
</dbReference>
<dbReference type="Proteomes" id="UP001371218">
    <property type="component" value="Unassembled WGS sequence"/>
</dbReference>
<dbReference type="SUPFAM" id="SSF51735">
    <property type="entry name" value="NAD(P)-binding Rossmann-fold domains"/>
    <property type="match status" value="1"/>
</dbReference>
<dbReference type="InterPro" id="IPR014026">
    <property type="entry name" value="UDP-Glc/GDP-Man_DH_dimer"/>
</dbReference>
<keyword evidence="6" id="KW-1185">Reference proteome</keyword>
<dbReference type="InterPro" id="IPR014027">
    <property type="entry name" value="UDP-Glc/GDP-Man_DH_C"/>
</dbReference>
<dbReference type="PANTHER" id="PTHR43491">
    <property type="entry name" value="UDP-N-ACETYL-D-MANNOSAMINE DEHYDROGENASE"/>
    <property type="match status" value="1"/>
</dbReference>
<protein>
    <submittedName>
        <fullName evidence="5">UDP-N-acetyl-D-mannosamine dehydrogenase</fullName>
        <ecNumber evidence="5">1.1.1.336</ecNumber>
    </submittedName>
</protein>
<comment type="caution">
    <text evidence="5">The sequence shown here is derived from an EMBL/GenBank/DDBJ whole genome shotgun (WGS) entry which is preliminary data.</text>
</comment>